<accession>A0A511UZJ7</accession>
<dbReference type="PANTHER" id="PTHR11717">
    <property type="entry name" value="LOW MOLECULAR WEIGHT PROTEIN TYROSINE PHOSPHATASE"/>
    <property type="match status" value="1"/>
</dbReference>
<dbReference type="InterPro" id="IPR023485">
    <property type="entry name" value="Ptyr_pPase"/>
</dbReference>
<dbReference type="SMART" id="SM00226">
    <property type="entry name" value="LMWPc"/>
    <property type="match status" value="1"/>
</dbReference>
<evidence type="ECO:0000259" key="6">
    <source>
        <dbReference type="SMART" id="SM00226"/>
    </source>
</evidence>
<dbReference type="Proteomes" id="UP000321491">
    <property type="component" value="Unassembled WGS sequence"/>
</dbReference>
<dbReference type="InterPro" id="IPR036196">
    <property type="entry name" value="Ptyr_pPase_sf"/>
</dbReference>
<dbReference type="OrthoDB" id="9784339at2"/>
<keyword evidence="2" id="KW-0378">Hydrolase</keyword>
<dbReference type="InterPro" id="IPR017867">
    <property type="entry name" value="Tyr_phospatase_low_mol_wt"/>
</dbReference>
<sequence length="207" mass="23889">MKILFVCTGNTCRSPMAEALLKSKLPDIEVKSAGVFAHEGEQMSANAIKALKEKQIDASHQSQMVTPSLLQWADVVLTMTTGHKQTLMIDYPNFQEKYYTLKEYVSQADKEVWDQLKQVYAQLELKRSQFIKENEHKLNHNTLERKLAQLLKEELQQMNDLEQKLMNSDISDPFGGHLLVYRKTLEEIEEQIDLLVEKIQSGDAYEK</sequence>
<comment type="similarity">
    <text evidence="1">Belongs to the low molecular weight phosphotyrosine protein phosphatase family.</text>
</comment>
<dbReference type="CDD" id="cd16344">
    <property type="entry name" value="LMWPAP"/>
    <property type="match status" value="1"/>
</dbReference>
<evidence type="ECO:0000256" key="2">
    <source>
        <dbReference type="ARBA" id="ARBA00022801"/>
    </source>
</evidence>
<feature type="active site" description="Nucleophile" evidence="4">
    <location>
        <position position="13"/>
    </location>
</feature>
<dbReference type="PRINTS" id="PR00719">
    <property type="entry name" value="LMWPTPASE"/>
</dbReference>
<dbReference type="GO" id="GO:0004725">
    <property type="term" value="F:protein tyrosine phosphatase activity"/>
    <property type="evidence" value="ECO:0007669"/>
    <property type="project" value="InterPro"/>
</dbReference>
<dbReference type="RefSeq" id="WP_146938447.1">
    <property type="nucleotide sequence ID" value="NZ_BJXW01000028.1"/>
</dbReference>
<organism evidence="7 8">
    <name type="scientific">Cerasibacillus quisquiliarum</name>
    <dbReference type="NCBI Taxonomy" id="227865"/>
    <lineage>
        <taxon>Bacteria</taxon>
        <taxon>Bacillati</taxon>
        <taxon>Bacillota</taxon>
        <taxon>Bacilli</taxon>
        <taxon>Bacillales</taxon>
        <taxon>Bacillaceae</taxon>
        <taxon>Cerasibacillus</taxon>
    </lineage>
</organism>
<evidence type="ECO:0000313" key="8">
    <source>
        <dbReference type="Proteomes" id="UP000321491"/>
    </source>
</evidence>
<feature type="active site" description="Proton donor" evidence="4">
    <location>
        <position position="114"/>
    </location>
</feature>
<dbReference type="InterPro" id="IPR050438">
    <property type="entry name" value="LMW_PTPase"/>
</dbReference>
<keyword evidence="3" id="KW-0904">Protein phosphatase</keyword>
<reference evidence="7 8" key="1">
    <citation type="submission" date="2019-07" db="EMBL/GenBank/DDBJ databases">
        <title>Whole genome shotgun sequence of Cerasibacillus quisquiliarum NBRC 102429.</title>
        <authorList>
            <person name="Hosoyama A."/>
            <person name="Uohara A."/>
            <person name="Ohji S."/>
            <person name="Ichikawa N."/>
        </authorList>
    </citation>
    <scope>NUCLEOTIDE SEQUENCE [LARGE SCALE GENOMIC DNA]</scope>
    <source>
        <strain evidence="7 8">NBRC 102429</strain>
    </source>
</reference>
<feature type="coiled-coil region" evidence="5">
    <location>
        <begin position="133"/>
        <end position="198"/>
    </location>
</feature>
<dbReference type="SUPFAM" id="SSF52788">
    <property type="entry name" value="Phosphotyrosine protein phosphatases I"/>
    <property type="match status" value="1"/>
</dbReference>
<keyword evidence="5" id="KW-0175">Coiled coil</keyword>
<dbReference type="EMBL" id="BJXW01000028">
    <property type="protein sequence ID" value="GEN32077.1"/>
    <property type="molecule type" value="Genomic_DNA"/>
</dbReference>
<proteinExistence type="inferred from homology"/>
<comment type="caution">
    <text evidence="7">The sequence shown here is derived from an EMBL/GenBank/DDBJ whole genome shotgun (WGS) entry which is preliminary data.</text>
</comment>
<dbReference type="AlphaFoldDB" id="A0A511UZJ7"/>
<evidence type="ECO:0000313" key="7">
    <source>
        <dbReference type="EMBL" id="GEN32077.1"/>
    </source>
</evidence>
<feature type="domain" description="Phosphotyrosine protein phosphatase I" evidence="6">
    <location>
        <begin position="1"/>
        <end position="133"/>
    </location>
</feature>
<evidence type="ECO:0000256" key="1">
    <source>
        <dbReference type="ARBA" id="ARBA00011063"/>
    </source>
</evidence>
<keyword evidence="8" id="KW-1185">Reference proteome</keyword>
<dbReference type="PANTHER" id="PTHR11717:SF31">
    <property type="entry name" value="LOW MOLECULAR WEIGHT PROTEIN-TYROSINE-PHOSPHATASE ETP-RELATED"/>
    <property type="match status" value="1"/>
</dbReference>
<protein>
    <submittedName>
        <fullName evidence="7">Protein-tyrosine-phosphatase</fullName>
    </submittedName>
</protein>
<dbReference type="Gene3D" id="3.40.50.2300">
    <property type="match status" value="1"/>
</dbReference>
<evidence type="ECO:0000256" key="5">
    <source>
        <dbReference type="SAM" id="Coils"/>
    </source>
</evidence>
<evidence type="ECO:0000256" key="4">
    <source>
        <dbReference type="PIRSR" id="PIRSR617867-1"/>
    </source>
</evidence>
<gene>
    <name evidence="7" type="ORF">CQU01_23150</name>
</gene>
<evidence type="ECO:0000256" key="3">
    <source>
        <dbReference type="ARBA" id="ARBA00022912"/>
    </source>
</evidence>
<dbReference type="Pfam" id="PF01451">
    <property type="entry name" value="LMWPc"/>
    <property type="match status" value="1"/>
</dbReference>
<name>A0A511UZJ7_9BACI</name>
<feature type="active site" description="Nucleophile" evidence="4">
    <location>
        <position position="7"/>
    </location>
</feature>